<dbReference type="Proteomes" id="UP000018727">
    <property type="component" value="Unassembled WGS sequence"/>
</dbReference>
<organism evidence="1 2">
    <name type="scientific">Prevotella nigrescens CC14M</name>
    <dbReference type="NCBI Taxonomy" id="1073366"/>
    <lineage>
        <taxon>Bacteria</taxon>
        <taxon>Pseudomonadati</taxon>
        <taxon>Bacteroidota</taxon>
        <taxon>Bacteroidia</taxon>
        <taxon>Bacteroidales</taxon>
        <taxon>Prevotellaceae</taxon>
        <taxon>Prevotella</taxon>
    </lineage>
</organism>
<dbReference type="HOGENOM" id="CLU_3274606_0_0_10"/>
<dbReference type="EMBL" id="AZJH01000037">
    <property type="protein sequence ID" value="ETD26334.1"/>
    <property type="molecule type" value="Genomic_DNA"/>
</dbReference>
<evidence type="ECO:0000313" key="1">
    <source>
        <dbReference type="EMBL" id="ETD26334.1"/>
    </source>
</evidence>
<reference evidence="1 2" key="1">
    <citation type="submission" date="2013-10" db="EMBL/GenBank/DDBJ databases">
        <title>The Genome Sequence of Prevotella nigrescens CC14M.</title>
        <authorList>
            <consortium name="The Broad Institute Genomics Platform"/>
            <person name="Earl A."/>
            <person name="Allen-Vercoe E."/>
            <person name="Daigneault M."/>
            <person name="Young S.K."/>
            <person name="Zeng Q."/>
            <person name="Gargeya S."/>
            <person name="Fitzgerald M."/>
            <person name="Abouelleil A."/>
            <person name="Alvarado L."/>
            <person name="Chapman S.B."/>
            <person name="Gainer-Dewar J."/>
            <person name="Goldberg J."/>
            <person name="Griggs A."/>
            <person name="Gujja S."/>
            <person name="Hansen M."/>
            <person name="Howarth C."/>
            <person name="Imamovic A."/>
            <person name="Ireland A."/>
            <person name="Larimer J."/>
            <person name="McCowan C."/>
            <person name="Murphy C."/>
            <person name="Pearson M."/>
            <person name="Poon T.W."/>
            <person name="Priest M."/>
            <person name="Roberts A."/>
            <person name="Saif S."/>
            <person name="Shea T."/>
            <person name="Sykes S."/>
            <person name="Wortman J."/>
            <person name="Nusbaum C."/>
            <person name="Birren B."/>
        </authorList>
    </citation>
    <scope>NUCLEOTIDE SEQUENCE [LARGE SCALE GENOMIC DNA]</scope>
    <source>
        <strain evidence="1 2">CC14M</strain>
    </source>
</reference>
<proteinExistence type="predicted"/>
<comment type="caution">
    <text evidence="1">The sequence shown here is derived from an EMBL/GenBank/DDBJ whole genome shotgun (WGS) entry which is preliminary data.</text>
</comment>
<protein>
    <submittedName>
        <fullName evidence="1">Uncharacterized protein</fullName>
    </submittedName>
</protein>
<dbReference type="PATRIC" id="fig|1073366.3.peg.2356"/>
<keyword evidence="2" id="KW-1185">Reference proteome</keyword>
<dbReference type="AlphaFoldDB" id="V8CG37"/>
<evidence type="ECO:0000313" key="2">
    <source>
        <dbReference type="Proteomes" id="UP000018727"/>
    </source>
</evidence>
<name>V8CG37_9BACT</name>
<gene>
    <name evidence="1" type="ORF">HMPREF1173_02301</name>
</gene>
<accession>V8CG37</accession>
<sequence>MLVSQTFILISTLVSLKSRNFVPNSEQTEIKEIYYGTGGYV</sequence>